<feature type="region of interest" description="Disordered" evidence="1">
    <location>
        <begin position="287"/>
        <end position="315"/>
    </location>
</feature>
<organism evidence="2 3">
    <name type="scientific">Phytophthora nicotianae</name>
    <name type="common">Potato buckeye rot agent</name>
    <name type="synonym">Phytophthora parasitica</name>
    <dbReference type="NCBI Taxonomy" id="4792"/>
    <lineage>
        <taxon>Eukaryota</taxon>
        <taxon>Sar</taxon>
        <taxon>Stramenopiles</taxon>
        <taxon>Oomycota</taxon>
        <taxon>Peronosporomycetes</taxon>
        <taxon>Peronosporales</taxon>
        <taxon>Peronosporaceae</taxon>
        <taxon>Phytophthora</taxon>
    </lineage>
</organism>
<dbReference type="OrthoDB" id="127951at2759"/>
<evidence type="ECO:0000313" key="2">
    <source>
        <dbReference type="EMBL" id="KUF80430.1"/>
    </source>
</evidence>
<comment type="caution">
    <text evidence="2">The sequence shown here is derived from an EMBL/GenBank/DDBJ whole genome shotgun (WGS) entry which is preliminary data.</text>
</comment>
<gene>
    <name evidence="2" type="ORF">AM587_10017533</name>
</gene>
<reference evidence="2 3" key="1">
    <citation type="submission" date="2015-11" db="EMBL/GenBank/DDBJ databases">
        <title>Genomes and virulence difference between two physiological races of Phytophthora nicotianae.</title>
        <authorList>
            <person name="Liu H."/>
            <person name="Ma X."/>
            <person name="Yu H."/>
            <person name="Fang D."/>
            <person name="Li Y."/>
            <person name="Wang X."/>
            <person name="Wang W."/>
            <person name="Dong Y."/>
            <person name="Xiao B."/>
        </authorList>
    </citation>
    <scope>NUCLEOTIDE SEQUENCE [LARGE SCALE GENOMIC DNA]</scope>
    <source>
        <strain evidence="3">race 0</strain>
    </source>
</reference>
<protein>
    <submittedName>
        <fullName evidence="2">Uncharacterized protein</fullName>
    </submittedName>
</protein>
<name>A0A0W8C8K6_PHYNI</name>
<dbReference type="Proteomes" id="UP000052943">
    <property type="component" value="Unassembled WGS sequence"/>
</dbReference>
<proteinExistence type="predicted"/>
<evidence type="ECO:0000313" key="3">
    <source>
        <dbReference type="Proteomes" id="UP000052943"/>
    </source>
</evidence>
<dbReference type="EMBL" id="LNFO01004567">
    <property type="protein sequence ID" value="KUF80430.1"/>
    <property type="molecule type" value="Genomic_DNA"/>
</dbReference>
<feature type="compositionally biased region" description="Polar residues" evidence="1">
    <location>
        <begin position="297"/>
        <end position="315"/>
    </location>
</feature>
<sequence length="315" mass="37954">MVLEAPFDLALYTPEYTQLDSSTKNFRDGDAAWTRFLATRPLLYLPNRSPIKDEDPINRHRRLWTHQELQDFGDAVEERTHAQLRLQERTLRRWTQFATDIQRCFRGMRDRLYVLRLRQELFEHALTLERAMELAREQRKQRKAAGVIQREYRCHRELVMRRQRTAAILQGVFKRFMHRLRRWQAVLVVQRVVRCFLWRSRWQRYRQQVRKMLIAAARQQQLALATETFQRVRENVLLQRQAETWSSHSERMQMLLRVRHRKQNLQVSPSCTCIVPPLQRIAKCSIPPKRSKKSTRPVRQQQQSLPSIYSASRGE</sequence>
<evidence type="ECO:0000256" key="1">
    <source>
        <dbReference type="SAM" id="MobiDB-lite"/>
    </source>
</evidence>
<accession>A0A0W8C8K6</accession>
<dbReference type="AlphaFoldDB" id="A0A0W8C8K6"/>